<dbReference type="Proteomes" id="UP001144978">
    <property type="component" value="Unassembled WGS sequence"/>
</dbReference>
<evidence type="ECO:0000313" key="1">
    <source>
        <dbReference type="EMBL" id="KAJ3008612.1"/>
    </source>
</evidence>
<sequence>MTSHSSLGNPAVFKTLHEIIATKKEKGWDEAWKAEVTPWDAKTIQPALKELIESGAVDLPRAGRAFVPGCGRGYDAVYIASTLGLDTLGVDISPTAINAAQEHKDAVDGPEKVKFEVSDFFAREEQAVFELIYDYTFFVAIPPSMRPAWGKQMSKLVKPGGYLITLVFPILPYTDAGPPFYVRPEHYEEVLGPEWEKVLDKIPETTLESHVGKERISAHPRATGYCAVLWAPTLTNRPRAIGHDALQELRDHVIRRRVLARPESIGRTRARSRSLLVALRLRIRLRVLAPREQGRTRRTPRRRELGPEGDPGNSGQHGRSAASGRHRFTLRGGGGACARRSDGKGRARAIAATEALEGADEVGGGVYLGLLHGRELGEDRLQLTACLLEAVLLLFACAAPLLEGVHLSP</sequence>
<dbReference type="EMBL" id="JANSHE010000626">
    <property type="protein sequence ID" value="KAJ3008612.1"/>
    <property type="molecule type" value="Genomic_DNA"/>
</dbReference>
<comment type="caution">
    <text evidence="1">The sequence shown here is derived from an EMBL/GenBank/DDBJ whole genome shotgun (WGS) entry which is preliminary data.</text>
</comment>
<proteinExistence type="predicted"/>
<evidence type="ECO:0000313" key="2">
    <source>
        <dbReference type="Proteomes" id="UP001144978"/>
    </source>
</evidence>
<accession>A0ACC1Q3M7</accession>
<protein>
    <submittedName>
        <fullName evidence="1">Uncharacterized protein</fullName>
    </submittedName>
</protein>
<name>A0ACC1Q3M7_9APHY</name>
<gene>
    <name evidence="1" type="ORF">NUW54_g3086</name>
</gene>
<reference evidence="1" key="1">
    <citation type="submission" date="2022-08" db="EMBL/GenBank/DDBJ databases">
        <title>Genome Sequence of Pycnoporus sanguineus.</title>
        <authorList>
            <person name="Buettner E."/>
        </authorList>
    </citation>
    <scope>NUCLEOTIDE SEQUENCE</scope>
    <source>
        <strain evidence="1">CG-C14</strain>
    </source>
</reference>
<keyword evidence="2" id="KW-1185">Reference proteome</keyword>
<organism evidence="1 2">
    <name type="scientific">Trametes sanguinea</name>
    <dbReference type="NCBI Taxonomy" id="158606"/>
    <lineage>
        <taxon>Eukaryota</taxon>
        <taxon>Fungi</taxon>
        <taxon>Dikarya</taxon>
        <taxon>Basidiomycota</taxon>
        <taxon>Agaricomycotina</taxon>
        <taxon>Agaricomycetes</taxon>
        <taxon>Polyporales</taxon>
        <taxon>Polyporaceae</taxon>
        <taxon>Trametes</taxon>
    </lineage>
</organism>